<dbReference type="PANTHER" id="PTHR10974">
    <property type="entry name" value="FI08016P-RELATED"/>
    <property type="match status" value="1"/>
</dbReference>
<dbReference type="Proteomes" id="UP000515160">
    <property type="component" value="Chromosome 2L"/>
</dbReference>
<dbReference type="OrthoDB" id="413313at2759"/>
<dbReference type="FunFam" id="3.40.720.10:FF:000017">
    <property type="entry name" value="Predicted protein"/>
    <property type="match status" value="1"/>
</dbReference>
<keyword evidence="2" id="KW-1185">Reference proteome</keyword>
<dbReference type="GeneID" id="117564181"/>
<dbReference type="SUPFAM" id="SSF53649">
    <property type="entry name" value="Alkaline phosphatase-like"/>
    <property type="match status" value="1"/>
</dbReference>
<dbReference type="RefSeq" id="XP_034098740.2">
    <property type="nucleotide sequence ID" value="XM_034242849.2"/>
</dbReference>
<dbReference type="PANTHER" id="PTHR10974:SF9">
    <property type="entry name" value="DUF229 DOMAIN CONTAINING PROTEIN-RELATED"/>
    <property type="match status" value="1"/>
</dbReference>
<reference evidence="3" key="1">
    <citation type="submission" date="2025-08" db="UniProtKB">
        <authorList>
            <consortium name="RefSeq"/>
        </authorList>
    </citation>
    <scope>IDENTIFICATION</scope>
    <source>
        <strain evidence="3">15112-1751.03</strain>
        <tissue evidence="3">Whole Adult</tissue>
    </source>
</reference>
<name>A0A6P8WLI6_DROAB</name>
<protein>
    <submittedName>
        <fullName evidence="3">Uncharacterized protein LOC117564181 isoform X1</fullName>
    </submittedName>
</protein>
<dbReference type="CDD" id="cd16021">
    <property type="entry name" value="ALP_like"/>
    <property type="match status" value="1"/>
</dbReference>
<evidence type="ECO:0000313" key="2">
    <source>
        <dbReference type="Proteomes" id="UP000515160"/>
    </source>
</evidence>
<dbReference type="InterPro" id="IPR017850">
    <property type="entry name" value="Alkaline_phosphatase_core_sf"/>
</dbReference>
<keyword evidence="1" id="KW-0472">Membrane</keyword>
<dbReference type="Pfam" id="PF02995">
    <property type="entry name" value="DUF229"/>
    <property type="match status" value="1"/>
</dbReference>
<organism evidence="2 3">
    <name type="scientific">Drosophila albomicans</name>
    <name type="common">Fruit fly</name>
    <dbReference type="NCBI Taxonomy" id="7291"/>
    <lineage>
        <taxon>Eukaryota</taxon>
        <taxon>Metazoa</taxon>
        <taxon>Ecdysozoa</taxon>
        <taxon>Arthropoda</taxon>
        <taxon>Hexapoda</taxon>
        <taxon>Insecta</taxon>
        <taxon>Pterygota</taxon>
        <taxon>Neoptera</taxon>
        <taxon>Endopterygota</taxon>
        <taxon>Diptera</taxon>
        <taxon>Brachycera</taxon>
        <taxon>Muscomorpha</taxon>
        <taxon>Ephydroidea</taxon>
        <taxon>Drosophilidae</taxon>
        <taxon>Drosophila</taxon>
    </lineage>
</organism>
<dbReference type="Gene3D" id="3.40.720.10">
    <property type="entry name" value="Alkaline Phosphatase, subunit A"/>
    <property type="match status" value="1"/>
</dbReference>
<feature type="transmembrane region" description="Helical" evidence="1">
    <location>
        <begin position="12"/>
        <end position="29"/>
    </location>
</feature>
<gene>
    <name evidence="3" type="primary">LOC117564181</name>
</gene>
<sequence>MLRHKTMLLIRKYLILLFAIILTFIWLNHRNITNNEDDELVHLPSVAITTTTEISALQRQQRLRKLVQKYRSFLTNKDWDQKKTAITSQETTRKFNFGIQPKVTFSPDITKSRYFVNSEKCKIPYTDPFSREALEIYTPFKLKLCSNESAIFELTYDGNSKHYMLHINEKTLRRVSPRSRVVCNFRTVSQGGNIYSERTYFTHSQKLPRNISGIITECHDATEKSKIVQQDAFPLVQFQMQMQNKTTSTEINSKRRQPSVILLGIDSMSRMNFRRTMPRTAEFVSQRGWFEMEGYNKVADNTLRNLLPILLGQTVEQYPRKCGQNEVECIEKFPWIWKDYKRAGYTIALAEDMADSGVLFTNNKNGYFPGLVDHSLHALLLRMEQAMKTYVRFGYNYCIGRRLTISYVYDFCQQLISRYMEESHQPTFGYFWSSTFTHDYNFGAASLDAKFEQYLQQFKAHNLFEHAIVILYSDHGARFGELLNLSDSFLEERLPMLHIYLPPWFRHKYPKYSQALYLNRNRLSSNFDLHNTLRHILQLNATLPTDLAPLVSCPNSQSLLHTLPRNAAVRMPASRSIGALARSSLPKA</sequence>
<keyword evidence="1" id="KW-0812">Transmembrane</keyword>
<evidence type="ECO:0000313" key="3">
    <source>
        <dbReference type="RefSeq" id="XP_034098740.2"/>
    </source>
</evidence>
<dbReference type="AlphaFoldDB" id="A0A6P8WLI6"/>
<dbReference type="InterPro" id="IPR004245">
    <property type="entry name" value="DUF229"/>
</dbReference>
<evidence type="ECO:0000256" key="1">
    <source>
        <dbReference type="SAM" id="Phobius"/>
    </source>
</evidence>
<proteinExistence type="predicted"/>
<accession>A0A6P8WLI6</accession>
<dbReference type="GO" id="GO:0005615">
    <property type="term" value="C:extracellular space"/>
    <property type="evidence" value="ECO:0007669"/>
    <property type="project" value="TreeGrafter"/>
</dbReference>
<keyword evidence="1" id="KW-1133">Transmembrane helix</keyword>